<organism evidence="2 3">
    <name type="scientific">Lacticaseibacillus jixianensis</name>
    <dbReference type="NCBI Taxonomy" id="2486012"/>
    <lineage>
        <taxon>Bacteria</taxon>
        <taxon>Bacillati</taxon>
        <taxon>Bacillota</taxon>
        <taxon>Bacilli</taxon>
        <taxon>Lactobacillales</taxon>
        <taxon>Lactobacillaceae</taxon>
        <taxon>Lacticaseibacillus</taxon>
    </lineage>
</organism>
<keyword evidence="2" id="KW-0012">Acyltransferase</keyword>
<protein>
    <submittedName>
        <fullName evidence="2">GNAT family N-acetyltransferase</fullName>
        <ecNumber evidence="2">2.3.1.-</ecNumber>
    </submittedName>
</protein>
<dbReference type="EC" id="2.3.1.-" evidence="2"/>
<dbReference type="SUPFAM" id="SSF55729">
    <property type="entry name" value="Acyl-CoA N-acyltransferases (Nat)"/>
    <property type="match status" value="1"/>
</dbReference>
<evidence type="ECO:0000313" key="3">
    <source>
        <dbReference type="Proteomes" id="UP001597249"/>
    </source>
</evidence>
<dbReference type="EMBL" id="JBHTMO010000038">
    <property type="protein sequence ID" value="MFD1394052.1"/>
    <property type="molecule type" value="Genomic_DNA"/>
</dbReference>
<dbReference type="GO" id="GO:0016746">
    <property type="term" value="F:acyltransferase activity"/>
    <property type="evidence" value="ECO:0007669"/>
    <property type="project" value="UniProtKB-KW"/>
</dbReference>
<dbReference type="Proteomes" id="UP001597249">
    <property type="component" value="Unassembled WGS sequence"/>
</dbReference>
<dbReference type="Pfam" id="PF13508">
    <property type="entry name" value="Acetyltransf_7"/>
    <property type="match status" value="1"/>
</dbReference>
<dbReference type="PROSITE" id="PS51186">
    <property type="entry name" value="GNAT"/>
    <property type="match status" value="1"/>
</dbReference>
<evidence type="ECO:0000259" key="1">
    <source>
        <dbReference type="PROSITE" id="PS51186"/>
    </source>
</evidence>
<dbReference type="CDD" id="cd04301">
    <property type="entry name" value="NAT_SF"/>
    <property type="match status" value="1"/>
</dbReference>
<comment type="caution">
    <text evidence="2">The sequence shown here is derived from an EMBL/GenBank/DDBJ whole genome shotgun (WGS) entry which is preliminary data.</text>
</comment>
<gene>
    <name evidence="2" type="ORF">ACFQ3L_10790</name>
</gene>
<keyword evidence="3" id="KW-1185">Reference proteome</keyword>
<sequence>MVADQLPVGFAMIGAYNQAERYIWLDRLMIATPYQRQGLGGRFLELLKAFIIRKWGVQDIVLSYDQANVGAARLYQAHGFVPVEMTDNGDPMAVYHVAQGKRPHRQV</sequence>
<dbReference type="InterPro" id="IPR016181">
    <property type="entry name" value="Acyl_CoA_acyltransferase"/>
</dbReference>
<keyword evidence="2" id="KW-0808">Transferase</keyword>
<dbReference type="Gene3D" id="3.40.630.30">
    <property type="match status" value="1"/>
</dbReference>
<dbReference type="InterPro" id="IPR000182">
    <property type="entry name" value="GNAT_dom"/>
</dbReference>
<proteinExistence type="predicted"/>
<name>A0ABW4BAL5_9LACO</name>
<feature type="domain" description="N-acetyltransferase" evidence="1">
    <location>
        <begin position="1"/>
        <end position="101"/>
    </location>
</feature>
<accession>A0ABW4BAL5</accession>
<reference evidence="3" key="1">
    <citation type="journal article" date="2019" name="Int. J. Syst. Evol. Microbiol.">
        <title>The Global Catalogue of Microorganisms (GCM) 10K type strain sequencing project: providing services to taxonomists for standard genome sequencing and annotation.</title>
        <authorList>
            <consortium name="The Broad Institute Genomics Platform"/>
            <consortium name="The Broad Institute Genome Sequencing Center for Infectious Disease"/>
            <person name="Wu L."/>
            <person name="Ma J."/>
        </authorList>
    </citation>
    <scope>NUCLEOTIDE SEQUENCE [LARGE SCALE GENOMIC DNA]</scope>
    <source>
        <strain evidence="3">CCM 8911</strain>
    </source>
</reference>
<evidence type="ECO:0000313" key="2">
    <source>
        <dbReference type="EMBL" id="MFD1394052.1"/>
    </source>
</evidence>
<dbReference type="RefSeq" id="WP_125584989.1">
    <property type="nucleotide sequence ID" value="NZ_JBHTMO010000038.1"/>
</dbReference>